<dbReference type="EMBL" id="JACGCI010000003">
    <property type="protein sequence ID" value="KAF6764686.1"/>
    <property type="molecule type" value="Genomic_DNA"/>
</dbReference>
<dbReference type="OrthoDB" id="5537330at2759"/>
<dbReference type="PANTHER" id="PTHR28180">
    <property type="entry name" value="CONSERVED MITOCHONDRIAL PROTEIN-RELATED"/>
    <property type="match status" value="1"/>
</dbReference>
<dbReference type="Proteomes" id="UP000521943">
    <property type="component" value="Unassembled WGS sequence"/>
</dbReference>
<keyword evidence="2" id="KW-1185">Reference proteome</keyword>
<evidence type="ECO:0000313" key="1">
    <source>
        <dbReference type="EMBL" id="KAF6764686.1"/>
    </source>
</evidence>
<accession>A0A8H6IIY6</accession>
<sequence length="249" mass="27405">MSTTITTAFLNQLKSFYPASRLASGGTQNSSAISNPWYIVTAVALSASNKPDGVPRVFEHMLSQELKDPASDSQENRLILARKFREAIFKSGLISGYPKAINSLVALHEAMPDDLRDTQIHRSTTMSLAEYEQKGQVFWDSVYGANDIYEMLYKVYPDLAWFSKTIGYGFTYGPMQDAFPGGLSQLETSYTLVAALIAGDTPQQIAWHLAGAKRCGASSEEVQAVRSIAIEVAKHCGIQWKNPVPEIDL</sequence>
<dbReference type="PANTHER" id="PTHR28180:SF2">
    <property type="entry name" value="PEROXISOMAL PROTEIN 2"/>
    <property type="match status" value="1"/>
</dbReference>
<dbReference type="AlphaFoldDB" id="A0A8H6IIY6"/>
<evidence type="ECO:0000313" key="2">
    <source>
        <dbReference type="Proteomes" id="UP000521943"/>
    </source>
</evidence>
<dbReference type="Gene3D" id="1.20.1290.10">
    <property type="entry name" value="AhpD-like"/>
    <property type="match status" value="1"/>
</dbReference>
<gene>
    <name evidence="1" type="ORF">DFP72DRAFT_319922</name>
</gene>
<name>A0A8H6IIY6_9AGAR</name>
<organism evidence="1 2">
    <name type="scientific">Ephemerocybe angulata</name>
    <dbReference type="NCBI Taxonomy" id="980116"/>
    <lineage>
        <taxon>Eukaryota</taxon>
        <taxon>Fungi</taxon>
        <taxon>Dikarya</taxon>
        <taxon>Basidiomycota</taxon>
        <taxon>Agaricomycotina</taxon>
        <taxon>Agaricomycetes</taxon>
        <taxon>Agaricomycetidae</taxon>
        <taxon>Agaricales</taxon>
        <taxon>Agaricineae</taxon>
        <taxon>Psathyrellaceae</taxon>
        <taxon>Ephemerocybe</taxon>
    </lineage>
</organism>
<protein>
    <recommendedName>
        <fullName evidence="3">Carboxymuconolactone decarboxylase-like domain-containing protein</fullName>
    </recommendedName>
</protein>
<reference evidence="1 2" key="1">
    <citation type="submission" date="2020-07" db="EMBL/GenBank/DDBJ databases">
        <title>Comparative genomics of pyrophilous fungi reveals a link between fire events and developmental genes.</title>
        <authorList>
            <consortium name="DOE Joint Genome Institute"/>
            <person name="Steindorff A.S."/>
            <person name="Carver A."/>
            <person name="Calhoun S."/>
            <person name="Stillman K."/>
            <person name="Liu H."/>
            <person name="Lipzen A."/>
            <person name="Pangilinan J."/>
            <person name="Labutti K."/>
            <person name="Bruns T.D."/>
            <person name="Grigoriev I.V."/>
        </authorList>
    </citation>
    <scope>NUCLEOTIDE SEQUENCE [LARGE SCALE GENOMIC DNA]</scope>
    <source>
        <strain evidence="1 2">CBS 144469</strain>
    </source>
</reference>
<dbReference type="InterPro" id="IPR052999">
    <property type="entry name" value="PTS1_Protein"/>
</dbReference>
<dbReference type="InterPro" id="IPR029032">
    <property type="entry name" value="AhpD-like"/>
</dbReference>
<dbReference type="SUPFAM" id="SSF69118">
    <property type="entry name" value="AhpD-like"/>
    <property type="match status" value="1"/>
</dbReference>
<evidence type="ECO:0008006" key="3">
    <source>
        <dbReference type="Google" id="ProtNLM"/>
    </source>
</evidence>
<proteinExistence type="predicted"/>
<comment type="caution">
    <text evidence="1">The sequence shown here is derived from an EMBL/GenBank/DDBJ whole genome shotgun (WGS) entry which is preliminary data.</text>
</comment>